<dbReference type="EMBL" id="JYGQ01000003">
    <property type="protein sequence ID" value="KJQ71343.1"/>
    <property type="molecule type" value="Genomic_DNA"/>
</dbReference>
<organism evidence="2 4">
    <name type="scientific">Streptococcus mitis</name>
    <dbReference type="NCBI Taxonomy" id="28037"/>
    <lineage>
        <taxon>Bacteria</taxon>
        <taxon>Bacillati</taxon>
        <taxon>Bacillota</taxon>
        <taxon>Bacilli</taxon>
        <taxon>Lactobacillales</taxon>
        <taxon>Streptococcaceae</taxon>
        <taxon>Streptococcus</taxon>
        <taxon>Streptococcus mitis group</taxon>
    </lineage>
</organism>
<reference evidence="3" key="4">
    <citation type="submission" date="2021-02" db="EMBL/GenBank/DDBJ databases">
        <title>Infant gut strain persistence is associated with maternal origin, phylogeny, and functional potential including surface adhesion and iron acquisition.</title>
        <authorList>
            <person name="Lou Y.C."/>
        </authorList>
    </citation>
    <scope>NUCLEOTIDE SEQUENCE</scope>
    <source>
        <strain evidence="3">L3_114_025G1_dasL3_114_025G1_concoct_29</strain>
    </source>
</reference>
<sequence length="51" mass="5764">MNEMNDKYTVEVLKESDLALLVGGSKESYQRGLITGLLLRGVFIGTPFFRR</sequence>
<dbReference type="EMBL" id="AP023349">
    <property type="protein sequence ID" value="BCJ09680.1"/>
    <property type="molecule type" value="Genomic_DNA"/>
</dbReference>
<reference evidence="1" key="3">
    <citation type="journal article" date="2021" name="Microbiol. Resour. Announc.">
        <title>Complete Genome Sequence of Streptococcus mitis Strain Nm-65, Isolated from a Patient with Kawasaki Disease.</title>
        <authorList>
            <person name="Tabata A."/>
            <person name="Ohkuni H."/>
            <person name="Itoh Y."/>
            <person name="Fukunaga Y."/>
            <person name="Tomoyasu T."/>
            <person name="Nagamune H."/>
        </authorList>
    </citation>
    <scope>NUCLEOTIDE SEQUENCE</scope>
    <source>
        <strain evidence="1">Nm-65</strain>
    </source>
</reference>
<dbReference type="PATRIC" id="fig|28037.213.peg.1173"/>
<proteinExistence type="predicted"/>
<evidence type="ECO:0000313" key="4">
    <source>
        <dbReference type="Proteomes" id="UP000033415"/>
    </source>
</evidence>
<evidence type="ECO:0000313" key="2">
    <source>
        <dbReference type="EMBL" id="KJQ71343.1"/>
    </source>
</evidence>
<reference evidence="2 4" key="1">
    <citation type="submission" date="2015-02" db="EMBL/GenBank/DDBJ databases">
        <title>Evolution of amylase-binding proteins of oral streptococcal species.</title>
        <authorList>
            <person name="Haase E.M."/>
        </authorList>
    </citation>
    <scope>NUCLEOTIDE SEQUENCE [LARGE SCALE GENOMIC DNA]</scope>
    <source>
        <strain evidence="2 4">SK137</strain>
    </source>
</reference>
<reference evidence="5" key="2">
    <citation type="submission" date="2020-08" db="EMBL/GenBank/DDBJ databases">
        <title>Complete genome sequence of Streptococcus mitis strain Nm-65.</title>
        <authorList>
            <person name="Tabata A."/>
            <person name="Ohkuni H."/>
            <person name="Nagamune H."/>
        </authorList>
    </citation>
    <scope>NUCLEOTIDE SEQUENCE [LARGE SCALE GENOMIC DNA]</scope>
    <source>
        <strain evidence="5">Nm-65</strain>
    </source>
</reference>
<evidence type="ECO:0000313" key="3">
    <source>
        <dbReference type="EMBL" id="MBS4948769.1"/>
    </source>
</evidence>
<dbReference type="RefSeq" id="WP_033686097.1">
    <property type="nucleotide sequence ID" value="NZ_JYGQ01000003.1"/>
</dbReference>
<dbReference type="Proteomes" id="UP000759590">
    <property type="component" value="Unassembled WGS sequence"/>
</dbReference>
<dbReference type="AlphaFoldDB" id="A0A0F2DKC6"/>
<gene>
    <name evidence="3" type="ORF">KHZ51_08665</name>
    <name evidence="1" type="ORF">SMNM65_01120</name>
    <name evidence="2" type="ORF">TZ91_01206</name>
</gene>
<evidence type="ECO:0000313" key="5">
    <source>
        <dbReference type="Proteomes" id="UP000516106"/>
    </source>
</evidence>
<protein>
    <submittedName>
        <fullName evidence="1">Ethanolamine utilization protein EutH</fullName>
    </submittedName>
</protein>
<name>A0A0F2DKC6_STRMT</name>
<dbReference type="Proteomes" id="UP000033415">
    <property type="component" value="Unassembled WGS sequence"/>
</dbReference>
<dbReference type="Proteomes" id="UP000516106">
    <property type="component" value="Chromosome"/>
</dbReference>
<accession>A0A0F2DKC6</accession>
<evidence type="ECO:0000313" key="1">
    <source>
        <dbReference type="EMBL" id="BCJ09680.1"/>
    </source>
</evidence>
<dbReference type="EMBL" id="JAGZLW010000048">
    <property type="protein sequence ID" value="MBS4948769.1"/>
    <property type="molecule type" value="Genomic_DNA"/>
</dbReference>